<dbReference type="SUPFAM" id="SSF54862">
    <property type="entry name" value="4Fe-4S ferredoxins"/>
    <property type="match status" value="1"/>
</dbReference>
<sequence>MFKVRDDEPDYVFLPDIKSPRKNQYGDDIELAKAGDKLAGKSLNINGDSGISDYPDRYKQHGFYFNADNCISCHACESACSEKNDLPPYLAYRAVGYVEGGTYPSYTRLNISMACNHCDNPVCLKGCPTRAYTKFAEYGAVLQDPDICFGCGYCTWVCPYNAPQLDMEKGHVHKCNMCVDRLEVGLKPACTSACLAGALDFGVIETTPENRDQLKTQIPGFPNPEITHPNIRFQQTKTLPKEMSRTDSTDIKYLLNDKKDAFVPVINETRANKTRHWNLKKLLSSHENAHIAFTLCTQTVIGAFMIFLFSQYMADNKLSIIAEQVRYPVLIISFVLMSTGMLKLNLHLGRPERFYRGFYNLRHSPVSREIAGVSLFFAGLSGFIFFGIFDNAFTRFMAGLSAAAAIIGALAGTYYMYKLYRIPARPFWDHWQTATSFIGSTMSMGGLLILLVALITLDRTVFSTIAHNLLIITLVGMLLEGIGLLAHARAMKHAQHEGALSHFEQKTKYGKSYLFRNVLVVVSITIAYLSYQFNVTGNMLSVSIALLAITSITFTIIGRALFYVLVIPTTMPGAFFWRNKGFEEHARETGLADMPQTGVLPDNH</sequence>
<dbReference type="Gene3D" id="3.30.70.20">
    <property type="match status" value="2"/>
</dbReference>
<feature type="domain" description="4Fe-4S ferredoxin-type" evidence="9">
    <location>
        <begin position="61"/>
        <end position="89"/>
    </location>
</feature>
<evidence type="ECO:0000256" key="8">
    <source>
        <dbReference type="SAM" id="Phobius"/>
    </source>
</evidence>
<dbReference type="PANTHER" id="PTHR43177:SF5">
    <property type="entry name" value="ANAEROBIC DIMETHYL SULFOXIDE REDUCTASE CHAIN B-RELATED"/>
    <property type="match status" value="1"/>
</dbReference>
<feature type="transmembrane region" description="Helical" evidence="8">
    <location>
        <begin position="289"/>
        <end position="309"/>
    </location>
</feature>
<keyword evidence="8" id="KW-0812">Transmembrane</keyword>
<organism evidence="10">
    <name type="scientific">hydrothermal vent metagenome</name>
    <dbReference type="NCBI Taxonomy" id="652676"/>
    <lineage>
        <taxon>unclassified sequences</taxon>
        <taxon>metagenomes</taxon>
        <taxon>ecological metagenomes</taxon>
    </lineage>
</organism>
<evidence type="ECO:0000313" key="10">
    <source>
        <dbReference type="EMBL" id="VAW90683.1"/>
    </source>
</evidence>
<keyword evidence="7" id="KW-0411">Iron-sulfur</keyword>
<keyword evidence="6" id="KW-0408">Iron</keyword>
<dbReference type="GO" id="GO:0019645">
    <property type="term" value="P:anaerobic electron transport chain"/>
    <property type="evidence" value="ECO:0007669"/>
    <property type="project" value="InterPro"/>
</dbReference>
<feature type="domain" description="4Fe-4S ferredoxin-type" evidence="9">
    <location>
        <begin position="139"/>
        <end position="168"/>
    </location>
</feature>
<evidence type="ECO:0000256" key="3">
    <source>
        <dbReference type="ARBA" id="ARBA00022723"/>
    </source>
</evidence>
<feature type="transmembrane region" description="Helical" evidence="8">
    <location>
        <begin position="329"/>
        <end position="349"/>
    </location>
</feature>
<keyword evidence="8" id="KW-1133">Transmembrane helix</keyword>
<keyword evidence="1" id="KW-0813">Transport</keyword>
<reference evidence="10" key="1">
    <citation type="submission" date="2018-06" db="EMBL/GenBank/DDBJ databases">
        <authorList>
            <person name="Zhirakovskaya E."/>
        </authorList>
    </citation>
    <scope>NUCLEOTIDE SEQUENCE</scope>
</reference>
<dbReference type="Pfam" id="PF04976">
    <property type="entry name" value="DmsC"/>
    <property type="match status" value="1"/>
</dbReference>
<name>A0A3B0ZRH0_9ZZZZ</name>
<evidence type="ECO:0000256" key="2">
    <source>
        <dbReference type="ARBA" id="ARBA00022485"/>
    </source>
</evidence>
<dbReference type="InterPro" id="IPR017900">
    <property type="entry name" value="4Fe4S_Fe_S_CS"/>
</dbReference>
<evidence type="ECO:0000256" key="1">
    <source>
        <dbReference type="ARBA" id="ARBA00022448"/>
    </source>
</evidence>
<evidence type="ECO:0000256" key="7">
    <source>
        <dbReference type="ARBA" id="ARBA00023014"/>
    </source>
</evidence>
<keyword evidence="10" id="KW-0560">Oxidoreductase</keyword>
<dbReference type="EC" id="1.8.5.3" evidence="10"/>
<dbReference type="PROSITE" id="PS51379">
    <property type="entry name" value="4FE4S_FER_2"/>
    <property type="match status" value="2"/>
</dbReference>
<dbReference type="GO" id="GO:0016020">
    <property type="term" value="C:membrane"/>
    <property type="evidence" value="ECO:0007669"/>
    <property type="project" value="InterPro"/>
</dbReference>
<dbReference type="Gene3D" id="1.20.1630.10">
    <property type="entry name" value="Formate dehydrogenase/DMSO reductase domain"/>
    <property type="match status" value="1"/>
</dbReference>
<feature type="transmembrane region" description="Helical" evidence="8">
    <location>
        <begin position="437"/>
        <end position="457"/>
    </location>
</feature>
<dbReference type="Pfam" id="PF13247">
    <property type="entry name" value="Fer4_11"/>
    <property type="match status" value="1"/>
</dbReference>
<dbReference type="InterPro" id="IPR050954">
    <property type="entry name" value="ET_IronSulfur_Cluster-Binding"/>
</dbReference>
<dbReference type="AlphaFoldDB" id="A0A3B0ZRH0"/>
<dbReference type="PROSITE" id="PS00198">
    <property type="entry name" value="4FE4S_FER_1"/>
    <property type="match status" value="1"/>
</dbReference>
<feature type="transmembrane region" description="Helical" evidence="8">
    <location>
        <begin position="469"/>
        <end position="486"/>
    </location>
</feature>
<keyword evidence="3" id="KW-0479">Metal-binding</keyword>
<dbReference type="GO" id="GO:0046872">
    <property type="term" value="F:metal ion binding"/>
    <property type="evidence" value="ECO:0007669"/>
    <property type="project" value="UniProtKB-KW"/>
</dbReference>
<feature type="transmembrane region" description="Helical" evidence="8">
    <location>
        <begin position="395"/>
        <end position="417"/>
    </location>
</feature>
<gene>
    <name evidence="10" type="ORF">MNBD_GAMMA21-1763</name>
</gene>
<proteinExistence type="predicted"/>
<feature type="transmembrane region" description="Helical" evidence="8">
    <location>
        <begin position="513"/>
        <end position="531"/>
    </location>
</feature>
<keyword evidence="8" id="KW-0472">Membrane</keyword>
<dbReference type="PANTHER" id="PTHR43177">
    <property type="entry name" value="PROTEIN NRFC"/>
    <property type="match status" value="1"/>
</dbReference>
<protein>
    <submittedName>
        <fullName evidence="10">Anaerobic dimethyl sulfoxide reductase chain B, iron-sulfur binding subunit</fullName>
        <ecNumber evidence="10">1.8.5.3</ecNumber>
    </submittedName>
</protein>
<evidence type="ECO:0000256" key="6">
    <source>
        <dbReference type="ARBA" id="ARBA00023004"/>
    </source>
</evidence>
<keyword evidence="2" id="KW-0004">4Fe-4S</keyword>
<keyword evidence="4" id="KW-0677">Repeat</keyword>
<dbReference type="EMBL" id="UOFR01000003">
    <property type="protein sequence ID" value="VAW90683.1"/>
    <property type="molecule type" value="Genomic_DNA"/>
</dbReference>
<feature type="transmembrane region" description="Helical" evidence="8">
    <location>
        <begin position="543"/>
        <end position="566"/>
    </location>
</feature>
<evidence type="ECO:0000256" key="4">
    <source>
        <dbReference type="ARBA" id="ARBA00022737"/>
    </source>
</evidence>
<dbReference type="InterPro" id="IPR017896">
    <property type="entry name" value="4Fe4S_Fe-S-bd"/>
</dbReference>
<keyword evidence="5" id="KW-0249">Electron transport</keyword>
<dbReference type="CDD" id="cd16371">
    <property type="entry name" value="DMSOR_beta_like"/>
    <property type="match status" value="1"/>
</dbReference>
<dbReference type="InterPro" id="IPR007059">
    <property type="entry name" value="DmsC"/>
</dbReference>
<dbReference type="GO" id="GO:0051539">
    <property type="term" value="F:4 iron, 4 sulfur cluster binding"/>
    <property type="evidence" value="ECO:0007669"/>
    <property type="project" value="UniProtKB-KW"/>
</dbReference>
<accession>A0A3B0ZRH0</accession>
<dbReference type="GO" id="GO:0016491">
    <property type="term" value="F:oxidoreductase activity"/>
    <property type="evidence" value="ECO:0007669"/>
    <property type="project" value="UniProtKB-KW"/>
</dbReference>
<evidence type="ECO:0000256" key="5">
    <source>
        <dbReference type="ARBA" id="ARBA00022982"/>
    </source>
</evidence>
<evidence type="ECO:0000259" key="9">
    <source>
        <dbReference type="PROSITE" id="PS51379"/>
    </source>
</evidence>
<feature type="transmembrane region" description="Helical" evidence="8">
    <location>
        <begin position="370"/>
        <end position="389"/>
    </location>
</feature>